<dbReference type="PANTHER" id="PTHR11733:SF241">
    <property type="entry name" value="GH26575P-RELATED"/>
    <property type="match status" value="1"/>
</dbReference>
<dbReference type="Gene3D" id="3.40.390.10">
    <property type="entry name" value="Collagenase (Catalytic Domain)"/>
    <property type="match status" value="1"/>
</dbReference>
<evidence type="ECO:0000256" key="1">
    <source>
        <dbReference type="ARBA" id="ARBA00001947"/>
    </source>
</evidence>
<keyword evidence="3" id="KW-0479">Metal-binding</keyword>
<dbReference type="Proteomes" id="UP000749559">
    <property type="component" value="Unassembled WGS sequence"/>
</dbReference>
<evidence type="ECO:0000259" key="9">
    <source>
        <dbReference type="Pfam" id="PF05649"/>
    </source>
</evidence>
<evidence type="ECO:0000256" key="6">
    <source>
        <dbReference type="ARBA" id="ARBA00023049"/>
    </source>
</evidence>
<protein>
    <submittedName>
        <fullName evidence="10">Uncharacterized protein</fullName>
    </submittedName>
</protein>
<evidence type="ECO:0000256" key="3">
    <source>
        <dbReference type="ARBA" id="ARBA00022723"/>
    </source>
</evidence>
<dbReference type="OrthoDB" id="6475849at2759"/>
<dbReference type="InterPro" id="IPR008753">
    <property type="entry name" value="Peptidase_M13_N"/>
</dbReference>
<evidence type="ECO:0000313" key="10">
    <source>
        <dbReference type="EMBL" id="CAH1774945.1"/>
    </source>
</evidence>
<feature type="transmembrane region" description="Helical" evidence="7">
    <location>
        <begin position="75"/>
        <end position="95"/>
    </location>
</feature>
<dbReference type="Gene3D" id="1.10.1380.10">
    <property type="entry name" value="Neutral endopeptidase , domain2"/>
    <property type="match status" value="1"/>
</dbReference>
<dbReference type="InterPro" id="IPR024079">
    <property type="entry name" value="MetalloPept_cat_dom_sf"/>
</dbReference>
<proteinExistence type="predicted"/>
<evidence type="ECO:0000256" key="4">
    <source>
        <dbReference type="ARBA" id="ARBA00022801"/>
    </source>
</evidence>
<evidence type="ECO:0000259" key="8">
    <source>
        <dbReference type="Pfam" id="PF01431"/>
    </source>
</evidence>
<organism evidence="10 11">
    <name type="scientific">Owenia fusiformis</name>
    <name type="common">Polychaete worm</name>
    <dbReference type="NCBI Taxonomy" id="6347"/>
    <lineage>
        <taxon>Eukaryota</taxon>
        <taxon>Metazoa</taxon>
        <taxon>Spiralia</taxon>
        <taxon>Lophotrochozoa</taxon>
        <taxon>Annelida</taxon>
        <taxon>Polychaeta</taxon>
        <taxon>Sedentaria</taxon>
        <taxon>Canalipalpata</taxon>
        <taxon>Sabellida</taxon>
        <taxon>Oweniida</taxon>
        <taxon>Oweniidae</taxon>
        <taxon>Owenia</taxon>
    </lineage>
</organism>
<comment type="cofactor">
    <cofactor evidence="1">
        <name>Zn(2+)</name>
        <dbReference type="ChEBI" id="CHEBI:29105"/>
    </cofactor>
</comment>
<dbReference type="PANTHER" id="PTHR11733">
    <property type="entry name" value="ZINC METALLOPROTEASE FAMILY M13 NEPRILYSIN-RELATED"/>
    <property type="match status" value="1"/>
</dbReference>
<dbReference type="PRINTS" id="PR00786">
    <property type="entry name" value="NEPRILYSIN"/>
</dbReference>
<evidence type="ECO:0000256" key="7">
    <source>
        <dbReference type="SAM" id="Phobius"/>
    </source>
</evidence>
<keyword evidence="7" id="KW-0812">Transmembrane</keyword>
<reference evidence="10" key="1">
    <citation type="submission" date="2022-03" db="EMBL/GenBank/DDBJ databases">
        <authorList>
            <person name="Martin C."/>
        </authorList>
    </citation>
    <scope>NUCLEOTIDE SEQUENCE</scope>
</reference>
<evidence type="ECO:0000313" key="11">
    <source>
        <dbReference type="Proteomes" id="UP000749559"/>
    </source>
</evidence>
<dbReference type="GO" id="GO:0046872">
    <property type="term" value="F:metal ion binding"/>
    <property type="evidence" value="ECO:0007669"/>
    <property type="project" value="UniProtKB-KW"/>
</dbReference>
<dbReference type="Pfam" id="PF05649">
    <property type="entry name" value="Peptidase_M13_N"/>
    <property type="match status" value="1"/>
</dbReference>
<dbReference type="PROSITE" id="PS51885">
    <property type="entry name" value="NEPRILYSIN"/>
    <property type="match status" value="1"/>
</dbReference>
<keyword evidence="4" id="KW-0378">Hydrolase</keyword>
<comment type="caution">
    <text evidence="10">The sequence shown here is derived from an EMBL/GenBank/DDBJ whole genome shotgun (WGS) entry which is preliminary data.</text>
</comment>
<dbReference type="AlphaFoldDB" id="A0A8S4N254"/>
<keyword evidence="7" id="KW-0472">Membrane</keyword>
<evidence type="ECO:0000256" key="2">
    <source>
        <dbReference type="ARBA" id="ARBA00022670"/>
    </source>
</evidence>
<dbReference type="Pfam" id="PF01431">
    <property type="entry name" value="Peptidase_M13"/>
    <property type="match status" value="1"/>
</dbReference>
<keyword evidence="7" id="KW-1133">Transmembrane helix</keyword>
<dbReference type="GO" id="GO:0004222">
    <property type="term" value="F:metalloendopeptidase activity"/>
    <property type="evidence" value="ECO:0007669"/>
    <property type="project" value="InterPro"/>
</dbReference>
<keyword evidence="6" id="KW-0482">Metalloprotease</keyword>
<dbReference type="SUPFAM" id="SSF55486">
    <property type="entry name" value="Metalloproteases ('zincins'), catalytic domain"/>
    <property type="match status" value="1"/>
</dbReference>
<dbReference type="InterPro" id="IPR000718">
    <property type="entry name" value="Peptidase_M13"/>
</dbReference>
<dbReference type="GO" id="GO:0016485">
    <property type="term" value="P:protein processing"/>
    <property type="evidence" value="ECO:0007669"/>
    <property type="project" value="TreeGrafter"/>
</dbReference>
<dbReference type="EMBL" id="CAIIXF020000001">
    <property type="protein sequence ID" value="CAH1774945.1"/>
    <property type="molecule type" value="Genomic_DNA"/>
</dbReference>
<accession>A0A8S4N254</accession>
<evidence type="ECO:0000256" key="5">
    <source>
        <dbReference type="ARBA" id="ARBA00022833"/>
    </source>
</evidence>
<keyword evidence="5" id="KW-0862">Zinc</keyword>
<feature type="domain" description="Peptidase M13 C-terminal" evidence="8">
    <location>
        <begin position="588"/>
        <end position="792"/>
    </location>
</feature>
<name>A0A8S4N254_OWEFU</name>
<dbReference type="CDD" id="cd08662">
    <property type="entry name" value="M13"/>
    <property type="match status" value="1"/>
</dbReference>
<dbReference type="InterPro" id="IPR018497">
    <property type="entry name" value="Peptidase_M13_C"/>
</dbReference>
<dbReference type="GO" id="GO:0005886">
    <property type="term" value="C:plasma membrane"/>
    <property type="evidence" value="ECO:0007669"/>
    <property type="project" value="TreeGrafter"/>
</dbReference>
<gene>
    <name evidence="10" type="ORF">OFUS_LOCUS2308</name>
</gene>
<keyword evidence="2" id="KW-0645">Protease</keyword>
<keyword evidence="11" id="KW-1185">Reference proteome</keyword>
<sequence length="794" mass="91213">MMSYPGSKYKASLKDEPTNGEVELLKMNSEPSNDQNMNCDPEKVPFETKQNGKTLMVNYVDRTTCRRRRTSLEKYLIVLCLIFLCAFVTFLVLALTKDASLHQGLSSQLIQSAANTKSKTQPCLTKYCVQTAAFMSNKMDTNVDPCDDFFNYACGTWNRKHVIPEDKSSYNTIVELHDSLQITLKALLEEPRLELDSRATLLAKTLYKSCVNTSLIEDAGDAPLRSLLKELGGWPLTLNQWDESQFSLEKLLGKLRGTYNAPVLIDQWVSPDDKNSSRYIIQLDQAGLGMPSREYFLSSKHERQKAAYVKLLKAVSRLLGASRDVDKQIEDILHFETKVANMTVPLHMRQDTGEMYNKMSLIKLSQKMPKFDWLLYINSMMPYPLTEEEEVVVYAPSYLSDLVALINITPRRTVANYVMWRTAMGLIPEMTEKYRSEIREYSKVLQGVTKEKVRWKKCVEYCNEQMGTAVGAMFVRENFQKDSKEDALEMIHNIREAFNKMLMDNTWMDEDTKRVAKEKADAINERIGYPDYITDKDALDAKFKGLSFREDSFFNSTLQLAQFKIRYNLMKLNETVSDKWEQAPAVVNAFYNPSTNDIMFPAGILQPMFYSKNYPKSLNYGGIGVVIGHEITHGFDDKGRQYDKNGNLQQWWKNETIRAFRERAKCMIDQYNEYKLDQIGMNINGKITQGENIADNGGLKEAFLAYRMWVDRNGEEQLLPGINLTHNQLFFLNYAQIMCGKMRNEQALIKIRTAVHSPGQIRVLGPLSNSVEFSESFNCPLGSRMNPRKKCLVW</sequence>
<feature type="domain" description="Peptidase M13 N-terminal" evidence="9">
    <location>
        <begin position="145"/>
        <end position="530"/>
    </location>
</feature>
<dbReference type="InterPro" id="IPR042089">
    <property type="entry name" value="Peptidase_M13_dom_2"/>
</dbReference>